<dbReference type="SUPFAM" id="SSF109854">
    <property type="entry name" value="DinB/YfiT-like putative metalloenzymes"/>
    <property type="match status" value="1"/>
</dbReference>
<name>A0ABN3E2F2_9ACTN</name>
<dbReference type="InterPro" id="IPR024344">
    <property type="entry name" value="MDMPI_metal-binding"/>
</dbReference>
<protein>
    <submittedName>
        <fullName evidence="2">Maleylpyruvate isomerase N-terminal domain-containing protein</fullName>
    </submittedName>
</protein>
<feature type="domain" description="Mycothiol-dependent maleylpyruvate isomerase metal-binding" evidence="1">
    <location>
        <begin position="13"/>
        <end position="162"/>
    </location>
</feature>
<keyword evidence="3" id="KW-1185">Reference proteome</keyword>
<dbReference type="Gene3D" id="1.20.120.450">
    <property type="entry name" value="dinb family like domain"/>
    <property type="match status" value="1"/>
</dbReference>
<gene>
    <name evidence="2" type="ORF">GCM10010430_30700</name>
</gene>
<dbReference type="NCBIfam" id="TIGR03083">
    <property type="entry name" value="maleylpyruvate isomerase family mycothiol-dependent enzyme"/>
    <property type="match status" value="1"/>
</dbReference>
<reference evidence="2 3" key="1">
    <citation type="journal article" date="2019" name="Int. J. Syst. Evol. Microbiol.">
        <title>The Global Catalogue of Microorganisms (GCM) 10K type strain sequencing project: providing services to taxonomists for standard genome sequencing and annotation.</title>
        <authorList>
            <consortium name="The Broad Institute Genomics Platform"/>
            <consortium name="The Broad Institute Genome Sequencing Center for Infectious Disease"/>
            <person name="Wu L."/>
            <person name="Ma J."/>
        </authorList>
    </citation>
    <scope>NUCLEOTIDE SEQUENCE [LARGE SCALE GENOMIC DNA]</scope>
    <source>
        <strain evidence="2 3">JCM 7356</strain>
    </source>
</reference>
<proteinExistence type="predicted"/>
<dbReference type="GO" id="GO:0016853">
    <property type="term" value="F:isomerase activity"/>
    <property type="evidence" value="ECO:0007669"/>
    <property type="project" value="UniProtKB-KW"/>
</dbReference>
<evidence type="ECO:0000313" key="3">
    <source>
        <dbReference type="Proteomes" id="UP001500305"/>
    </source>
</evidence>
<sequence length="209" mass="21844">MTSQLNPTGDLLNALWQSWAERGRQLTPEDWATETRLPGWSVQALFGHVAPDPAMFAQLRDALTEGPAVVTSGAEILRIYNRPGGVAHTAAGTIEEQAREVAEAVSPEQLVRRFAVEAPEAFAELADVPPTAVVAHPILGAVTYGALGEVAVMEATVHLLDLVAAVGGPPPPAAALEATRELLAGVPDPVAFIEAATGRADGPVLPVMR</sequence>
<dbReference type="InterPro" id="IPR034660">
    <property type="entry name" value="DinB/YfiT-like"/>
</dbReference>
<organism evidence="2 3">
    <name type="scientific">Kitasatospora cystarginea</name>
    <dbReference type="NCBI Taxonomy" id="58350"/>
    <lineage>
        <taxon>Bacteria</taxon>
        <taxon>Bacillati</taxon>
        <taxon>Actinomycetota</taxon>
        <taxon>Actinomycetes</taxon>
        <taxon>Kitasatosporales</taxon>
        <taxon>Streptomycetaceae</taxon>
        <taxon>Kitasatospora</taxon>
    </lineage>
</organism>
<evidence type="ECO:0000259" key="1">
    <source>
        <dbReference type="Pfam" id="PF11716"/>
    </source>
</evidence>
<dbReference type="EMBL" id="BAAATR010000011">
    <property type="protein sequence ID" value="GAA2246508.1"/>
    <property type="molecule type" value="Genomic_DNA"/>
</dbReference>
<keyword evidence="2" id="KW-0413">Isomerase</keyword>
<comment type="caution">
    <text evidence="2">The sequence shown here is derived from an EMBL/GenBank/DDBJ whole genome shotgun (WGS) entry which is preliminary data.</text>
</comment>
<dbReference type="Pfam" id="PF11716">
    <property type="entry name" value="MDMPI_N"/>
    <property type="match status" value="1"/>
</dbReference>
<dbReference type="RefSeq" id="WP_344636916.1">
    <property type="nucleotide sequence ID" value="NZ_BAAATR010000011.1"/>
</dbReference>
<evidence type="ECO:0000313" key="2">
    <source>
        <dbReference type="EMBL" id="GAA2246508.1"/>
    </source>
</evidence>
<dbReference type="InterPro" id="IPR017517">
    <property type="entry name" value="Maleyloyr_isom"/>
</dbReference>
<dbReference type="Proteomes" id="UP001500305">
    <property type="component" value="Unassembled WGS sequence"/>
</dbReference>
<accession>A0ABN3E2F2</accession>